<reference evidence="1" key="1">
    <citation type="submission" date="2020-08" db="EMBL/GenBank/DDBJ databases">
        <title>Multicomponent nature underlies the extraordinary mechanical properties of spider dragline silk.</title>
        <authorList>
            <person name="Kono N."/>
            <person name="Nakamura H."/>
            <person name="Mori M."/>
            <person name="Yoshida Y."/>
            <person name="Ohtoshi R."/>
            <person name="Malay A.D."/>
            <person name="Moran D.A.P."/>
            <person name="Tomita M."/>
            <person name="Numata K."/>
            <person name="Arakawa K."/>
        </authorList>
    </citation>
    <scope>NUCLEOTIDE SEQUENCE</scope>
</reference>
<evidence type="ECO:0000313" key="1">
    <source>
        <dbReference type="EMBL" id="GFY39465.1"/>
    </source>
</evidence>
<dbReference type="EMBL" id="BMAV01001400">
    <property type="protein sequence ID" value="GFY39465.1"/>
    <property type="molecule type" value="Genomic_DNA"/>
</dbReference>
<evidence type="ECO:0000313" key="2">
    <source>
        <dbReference type="Proteomes" id="UP000886998"/>
    </source>
</evidence>
<dbReference type="AlphaFoldDB" id="A0A8X7BPZ2"/>
<organism evidence="1 2">
    <name type="scientific">Trichonephila inaurata madagascariensis</name>
    <dbReference type="NCBI Taxonomy" id="2747483"/>
    <lineage>
        <taxon>Eukaryota</taxon>
        <taxon>Metazoa</taxon>
        <taxon>Ecdysozoa</taxon>
        <taxon>Arthropoda</taxon>
        <taxon>Chelicerata</taxon>
        <taxon>Arachnida</taxon>
        <taxon>Araneae</taxon>
        <taxon>Araneomorphae</taxon>
        <taxon>Entelegynae</taxon>
        <taxon>Araneoidea</taxon>
        <taxon>Nephilidae</taxon>
        <taxon>Trichonephila</taxon>
        <taxon>Trichonephila inaurata</taxon>
    </lineage>
</organism>
<name>A0A8X7BPZ2_9ARAC</name>
<accession>A0A8X7BPZ2</accession>
<sequence>MNCLWSQSSKITIVHGYNHPFLNNDTPRLYLNRKDSITCTGDQNTAKLTKDGKSDLINEKFDFNEVVKWTIMDIFPVQFNAVQDVLR</sequence>
<proteinExistence type="predicted"/>
<dbReference type="Proteomes" id="UP000886998">
    <property type="component" value="Unassembled WGS sequence"/>
</dbReference>
<protein>
    <submittedName>
        <fullName evidence="1">Uncharacterized protein</fullName>
    </submittedName>
</protein>
<gene>
    <name evidence="1" type="ORF">TNIN_308241</name>
</gene>
<comment type="caution">
    <text evidence="1">The sequence shown here is derived from an EMBL/GenBank/DDBJ whole genome shotgun (WGS) entry which is preliminary data.</text>
</comment>
<keyword evidence="2" id="KW-1185">Reference proteome</keyword>